<keyword evidence="2" id="KW-1185">Reference proteome</keyword>
<evidence type="ECO:0000313" key="1">
    <source>
        <dbReference type="EMBL" id="KAH6943172.1"/>
    </source>
</evidence>
<name>A0ACB7T6K2_HYAAI</name>
<organism evidence="1 2">
    <name type="scientific">Hyalomma asiaticum</name>
    <name type="common">Tick</name>
    <dbReference type="NCBI Taxonomy" id="266040"/>
    <lineage>
        <taxon>Eukaryota</taxon>
        <taxon>Metazoa</taxon>
        <taxon>Ecdysozoa</taxon>
        <taxon>Arthropoda</taxon>
        <taxon>Chelicerata</taxon>
        <taxon>Arachnida</taxon>
        <taxon>Acari</taxon>
        <taxon>Parasitiformes</taxon>
        <taxon>Ixodida</taxon>
        <taxon>Ixodoidea</taxon>
        <taxon>Ixodidae</taxon>
        <taxon>Hyalomminae</taxon>
        <taxon>Hyalomma</taxon>
    </lineage>
</organism>
<comment type="caution">
    <text evidence="1">The sequence shown here is derived from an EMBL/GenBank/DDBJ whole genome shotgun (WGS) entry which is preliminary data.</text>
</comment>
<reference evidence="1" key="1">
    <citation type="submission" date="2020-05" db="EMBL/GenBank/DDBJ databases">
        <title>Large-scale comparative analyses of tick genomes elucidate their genetic diversity and vector capacities.</title>
        <authorList>
            <person name="Jia N."/>
            <person name="Wang J."/>
            <person name="Shi W."/>
            <person name="Du L."/>
            <person name="Sun Y."/>
            <person name="Zhan W."/>
            <person name="Jiang J."/>
            <person name="Wang Q."/>
            <person name="Zhang B."/>
            <person name="Ji P."/>
            <person name="Sakyi L.B."/>
            <person name="Cui X."/>
            <person name="Yuan T."/>
            <person name="Jiang B."/>
            <person name="Yang W."/>
            <person name="Lam T.T.-Y."/>
            <person name="Chang Q."/>
            <person name="Ding S."/>
            <person name="Wang X."/>
            <person name="Zhu J."/>
            <person name="Ruan X."/>
            <person name="Zhao L."/>
            <person name="Wei J."/>
            <person name="Que T."/>
            <person name="Du C."/>
            <person name="Cheng J."/>
            <person name="Dai P."/>
            <person name="Han X."/>
            <person name="Huang E."/>
            <person name="Gao Y."/>
            <person name="Liu J."/>
            <person name="Shao H."/>
            <person name="Ye R."/>
            <person name="Li L."/>
            <person name="Wei W."/>
            <person name="Wang X."/>
            <person name="Wang C."/>
            <person name="Yang T."/>
            <person name="Huo Q."/>
            <person name="Li W."/>
            <person name="Guo W."/>
            <person name="Chen H."/>
            <person name="Zhou L."/>
            <person name="Ni X."/>
            <person name="Tian J."/>
            <person name="Zhou Y."/>
            <person name="Sheng Y."/>
            <person name="Liu T."/>
            <person name="Pan Y."/>
            <person name="Xia L."/>
            <person name="Li J."/>
            <person name="Zhao F."/>
            <person name="Cao W."/>
        </authorList>
    </citation>
    <scope>NUCLEOTIDE SEQUENCE</scope>
    <source>
        <strain evidence="1">Hyas-2018</strain>
    </source>
</reference>
<protein>
    <submittedName>
        <fullName evidence="1">Uncharacterized protein</fullName>
    </submittedName>
</protein>
<evidence type="ECO:0000313" key="2">
    <source>
        <dbReference type="Proteomes" id="UP000821845"/>
    </source>
</evidence>
<gene>
    <name evidence="1" type="ORF">HPB50_017117</name>
</gene>
<proteinExistence type="predicted"/>
<sequence length="662" mass="72431">MSPPRAGGEGCVLLRSDIVFKALQRKDAVLFDKLVRQGSLCDFALPDSDDGMTLLHLVVSVDDFSAEFLDKLLDNGADPNAASADGVTALHIAAGSGNEDALQRLLGQGGDPWRRDPMGNDVFDILVANEHWDCLRRVRERLGLPVEESHEPEAVDTRVNGASSHPAEVSNNASVASDVVGDVSPCLSTASDVSTETESLLNTAYVFPHPYLSPMYVDDEGARSSKHRPRTAADDFEAVYTHESEWSKTSESSSFEGGSNHSDKVAGPSGDSSWTSSNLSQELLRLSDEELREQLAACCGHDVGPVLDSNRNVHRHALAHYRLGPRARVRLASTDVSYGSASNGDKGGPARSCDFCEVVHKDPDTGFVLKEEHYHSSSEADSSATTGAGSSGPENDTVVVPPELACLTNEQVSAKLRSLGDAPGPVTDGTRAAYLNRLARLTMGLVTLHKSRDVLSPDIHTLVLNAANLEAYAELELAMMIDFDTPRPNGYWREGNAKGFFTYLLLDTRVTRNLPLRAHSLTLAERMADFLKAVFYVGKGKRSRPFSHLCEALLVRKGMDKSWHNKEAEKTRKILQIWDSKHGVVSLHIFQNTLAVEAYTREACMIDAIGLRRLTNKKKGDVYGVVRSWPEKKRRKLGAYLVYKALNIFLSEGERHLGPLDL</sequence>
<dbReference type="Proteomes" id="UP000821845">
    <property type="component" value="Chromosome 10"/>
</dbReference>
<accession>A0ACB7T6K2</accession>
<dbReference type="EMBL" id="CM023490">
    <property type="protein sequence ID" value="KAH6943172.1"/>
    <property type="molecule type" value="Genomic_DNA"/>
</dbReference>